<dbReference type="FunFam" id="2.40.40.10:FF:000003">
    <property type="entry name" value="Endolytic peptidoglycan transglycosylase RlpA"/>
    <property type="match status" value="1"/>
</dbReference>
<protein>
    <recommendedName>
        <fullName evidence="4">Endolytic peptidoglycan transglycosylase RlpA</fullName>
        <ecNumber evidence="4">4.2.2.-</ecNumber>
    </recommendedName>
</protein>
<dbReference type="RefSeq" id="WP_147892399.1">
    <property type="nucleotide sequence ID" value="NZ_VRTS01000010.1"/>
</dbReference>
<dbReference type="InterPro" id="IPR036680">
    <property type="entry name" value="SPOR-like_sf"/>
</dbReference>
<dbReference type="InterPro" id="IPR007730">
    <property type="entry name" value="SPOR-like_dom"/>
</dbReference>
<evidence type="ECO:0000256" key="1">
    <source>
        <dbReference type="ARBA" id="ARBA00022729"/>
    </source>
</evidence>
<dbReference type="PANTHER" id="PTHR34183">
    <property type="entry name" value="ENDOLYTIC PEPTIDOGLYCAN TRANSGLYCOSYLASE RLPA"/>
    <property type="match status" value="1"/>
</dbReference>
<dbReference type="HAMAP" id="MF_02071">
    <property type="entry name" value="RlpA"/>
    <property type="match status" value="1"/>
</dbReference>
<keyword evidence="4" id="KW-0472">Membrane</keyword>
<keyword evidence="4" id="KW-0564">Palmitate</keyword>
<keyword evidence="10" id="KW-1185">Reference proteome</keyword>
<dbReference type="PROSITE" id="PS51724">
    <property type="entry name" value="SPOR"/>
    <property type="match status" value="1"/>
</dbReference>
<dbReference type="NCBIfam" id="TIGR00413">
    <property type="entry name" value="rlpA"/>
    <property type="match status" value="1"/>
</dbReference>
<feature type="signal peptide" evidence="7">
    <location>
        <begin position="1"/>
        <end position="17"/>
    </location>
</feature>
<dbReference type="GO" id="GO:0008932">
    <property type="term" value="F:lytic endotransglycosylase activity"/>
    <property type="evidence" value="ECO:0007669"/>
    <property type="project" value="UniProtKB-UniRule"/>
</dbReference>
<comment type="subcellular location">
    <subcellularLocation>
        <location evidence="4">Cell membrane</location>
        <topology evidence="4">Lipid-anchor</topology>
    </subcellularLocation>
</comment>
<dbReference type="InterPro" id="IPR009009">
    <property type="entry name" value="RlpA-like_DPBB"/>
</dbReference>
<name>A0A5C8KH34_9GAMM</name>
<dbReference type="SUPFAM" id="SSF50685">
    <property type="entry name" value="Barwin-like endoglucanases"/>
    <property type="match status" value="1"/>
</dbReference>
<feature type="chain" id="PRO_5023404566" description="Endolytic peptidoglycan transglycosylase RlpA" evidence="7">
    <location>
        <begin position="18"/>
        <end position="330"/>
    </location>
</feature>
<feature type="domain" description="SPOR" evidence="8">
    <location>
        <begin position="250"/>
        <end position="330"/>
    </location>
</feature>
<evidence type="ECO:0000256" key="6">
    <source>
        <dbReference type="SAM" id="MobiDB-lite"/>
    </source>
</evidence>
<accession>A0A5C8KH34</accession>
<evidence type="ECO:0000256" key="3">
    <source>
        <dbReference type="ARBA" id="ARBA00023316"/>
    </source>
</evidence>
<evidence type="ECO:0000256" key="5">
    <source>
        <dbReference type="RuleBase" id="RU003495"/>
    </source>
</evidence>
<dbReference type="EMBL" id="VRTS01000010">
    <property type="protein sequence ID" value="TXK59785.1"/>
    <property type="molecule type" value="Genomic_DNA"/>
</dbReference>
<sequence length="330" mass="35096">MRWIPTRPELLTRPALACALVLLVACSGSPKRDAPAPVARAPAGGTSSGAVAPLPGTGEDPCAVIYEHNEADYTPGGLYRPGQRDHAPSGIPDISTIPEPVPRREPLARYGNRPTYSVLGRNYHVLEDATGFSERGIASWYGAKFHGRPTSSMEPYDMCAFTAAHKTLPLPSYARVTNLDNGRSIIVRVNDRGPFHDGRVIDLSYVAALKLGIYARGIGNVQVDALAEGLPIRDAGTPGTALASAASATPAAFSPGWLQVGSFGERANARAAEQRLHAAGIRNVDTRRTRGGDRTLWRVRVGPVSSAGEADELRQRIGGLGLGQPQLVRE</sequence>
<reference evidence="9 10" key="1">
    <citation type="submission" date="2019-08" db="EMBL/GenBank/DDBJ databases">
        <authorList>
            <person name="Karlyshev A.V."/>
        </authorList>
    </citation>
    <scope>NUCLEOTIDE SEQUENCE [LARGE SCALE GENOMIC DNA]</scope>
    <source>
        <strain evidence="9 10">Alg18-2.2</strain>
    </source>
</reference>
<keyword evidence="1 7" id="KW-0732">Signal</keyword>
<dbReference type="GO" id="GO:0009279">
    <property type="term" value="C:cell outer membrane"/>
    <property type="evidence" value="ECO:0007669"/>
    <property type="project" value="TreeGrafter"/>
</dbReference>
<dbReference type="Gene3D" id="2.40.40.10">
    <property type="entry name" value="RlpA-like domain"/>
    <property type="match status" value="1"/>
</dbReference>
<evidence type="ECO:0000256" key="2">
    <source>
        <dbReference type="ARBA" id="ARBA00023239"/>
    </source>
</evidence>
<comment type="function">
    <text evidence="4">Lytic transglycosylase with a strong preference for naked glycan strands that lack stem peptides.</text>
</comment>
<feature type="region of interest" description="Disordered" evidence="6">
    <location>
        <begin position="90"/>
        <end position="109"/>
    </location>
</feature>
<evidence type="ECO:0000259" key="8">
    <source>
        <dbReference type="PROSITE" id="PS51724"/>
    </source>
</evidence>
<dbReference type="GO" id="GO:0005886">
    <property type="term" value="C:plasma membrane"/>
    <property type="evidence" value="ECO:0007669"/>
    <property type="project" value="UniProtKB-SubCell"/>
</dbReference>
<dbReference type="Gene3D" id="3.30.70.1070">
    <property type="entry name" value="Sporulation related repeat"/>
    <property type="match status" value="1"/>
</dbReference>
<dbReference type="PANTHER" id="PTHR34183:SF1">
    <property type="entry name" value="ENDOLYTIC PEPTIDOGLYCAN TRANSGLYCOSYLASE RLPA"/>
    <property type="match status" value="1"/>
</dbReference>
<evidence type="ECO:0000256" key="4">
    <source>
        <dbReference type="HAMAP-Rule" id="MF_02071"/>
    </source>
</evidence>
<keyword evidence="4" id="KW-1003">Cell membrane</keyword>
<dbReference type="InterPro" id="IPR012997">
    <property type="entry name" value="RplA"/>
</dbReference>
<dbReference type="CDD" id="cd22268">
    <property type="entry name" value="DPBB_RlpA-like"/>
    <property type="match status" value="1"/>
</dbReference>
<dbReference type="GO" id="GO:0042834">
    <property type="term" value="F:peptidoglycan binding"/>
    <property type="evidence" value="ECO:0007669"/>
    <property type="project" value="InterPro"/>
</dbReference>
<evidence type="ECO:0000313" key="9">
    <source>
        <dbReference type="EMBL" id="TXK59785.1"/>
    </source>
</evidence>
<organism evidence="9 10">
    <name type="scientific">Alkalisalibacterium limincola</name>
    <dbReference type="NCBI Taxonomy" id="2699169"/>
    <lineage>
        <taxon>Bacteria</taxon>
        <taxon>Pseudomonadati</taxon>
        <taxon>Pseudomonadota</taxon>
        <taxon>Gammaproteobacteria</taxon>
        <taxon>Lysobacterales</taxon>
        <taxon>Lysobacteraceae</taxon>
        <taxon>Alkalisalibacterium</taxon>
    </lineage>
</organism>
<evidence type="ECO:0000256" key="7">
    <source>
        <dbReference type="SAM" id="SignalP"/>
    </source>
</evidence>
<proteinExistence type="inferred from homology"/>
<dbReference type="AlphaFoldDB" id="A0A5C8KH34"/>
<dbReference type="PROSITE" id="PS51257">
    <property type="entry name" value="PROKAR_LIPOPROTEIN"/>
    <property type="match status" value="1"/>
</dbReference>
<dbReference type="Proteomes" id="UP000321248">
    <property type="component" value="Unassembled WGS sequence"/>
</dbReference>
<dbReference type="InterPro" id="IPR036908">
    <property type="entry name" value="RlpA-like_sf"/>
</dbReference>
<dbReference type="GO" id="GO:0071555">
    <property type="term" value="P:cell wall organization"/>
    <property type="evidence" value="ECO:0007669"/>
    <property type="project" value="UniProtKB-KW"/>
</dbReference>
<evidence type="ECO:0000313" key="10">
    <source>
        <dbReference type="Proteomes" id="UP000321248"/>
    </source>
</evidence>
<dbReference type="SUPFAM" id="SSF110997">
    <property type="entry name" value="Sporulation related repeat"/>
    <property type="match status" value="1"/>
</dbReference>
<dbReference type="Pfam" id="PF03330">
    <property type="entry name" value="DPBB_1"/>
    <property type="match status" value="1"/>
</dbReference>
<keyword evidence="2 4" id="KW-0456">Lyase</keyword>
<gene>
    <name evidence="4" type="primary">rlpA</name>
    <name evidence="9" type="ORF">FU658_12555</name>
</gene>
<comment type="similarity">
    <text evidence="4 5">Belongs to the RlpA family.</text>
</comment>
<dbReference type="Pfam" id="PF05036">
    <property type="entry name" value="SPOR"/>
    <property type="match status" value="1"/>
</dbReference>
<keyword evidence="3 4" id="KW-0961">Cell wall biogenesis/degradation</keyword>
<dbReference type="OrthoDB" id="9779128at2"/>
<dbReference type="GO" id="GO:0000270">
    <property type="term" value="P:peptidoglycan metabolic process"/>
    <property type="evidence" value="ECO:0007669"/>
    <property type="project" value="UniProtKB-UniRule"/>
</dbReference>
<dbReference type="EC" id="4.2.2.-" evidence="4"/>
<feature type="region of interest" description="Disordered" evidence="6">
    <location>
        <begin position="33"/>
        <end position="54"/>
    </location>
</feature>
<dbReference type="InterPro" id="IPR034718">
    <property type="entry name" value="RlpA"/>
</dbReference>
<comment type="caution">
    <text evidence="9">The sequence shown here is derived from an EMBL/GenBank/DDBJ whole genome shotgun (WGS) entry which is preliminary data.</text>
</comment>
<keyword evidence="4" id="KW-0449">Lipoprotein</keyword>